<keyword evidence="3 7" id="KW-0813">Transport</keyword>
<dbReference type="Pfam" id="PF00230">
    <property type="entry name" value="MIP"/>
    <property type="match status" value="1"/>
</dbReference>
<keyword evidence="4 7" id="KW-0812">Transmembrane</keyword>
<dbReference type="GO" id="GO:0005886">
    <property type="term" value="C:plasma membrane"/>
    <property type="evidence" value="ECO:0007669"/>
    <property type="project" value="TreeGrafter"/>
</dbReference>
<evidence type="ECO:0000256" key="8">
    <source>
        <dbReference type="SAM" id="Phobius"/>
    </source>
</evidence>
<dbReference type="OMA" id="RAFLYWI"/>
<reference evidence="10" key="1">
    <citation type="submission" date="2025-08" db="UniProtKB">
        <authorList>
            <consortium name="RefSeq"/>
        </authorList>
    </citation>
    <scope>IDENTIFICATION</scope>
    <source>
        <tissue evidence="10">Whole body</tissue>
    </source>
</reference>
<dbReference type="SUPFAM" id="SSF81338">
    <property type="entry name" value="Aquaporin-like"/>
    <property type="match status" value="1"/>
</dbReference>
<dbReference type="RefSeq" id="XP_026490293.1">
    <property type="nucleotide sequence ID" value="XM_026634508.2"/>
</dbReference>
<comment type="similarity">
    <text evidence="2 7">Belongs to the MIP/aquaporin (TC 1.A.8) family.</text>
</comment>
<keyword evidence="5 8" id="KW-1133">Transmembrane helix</keyword>
<gene>
    <name evidence="10" type="primary">LOC113396534</name>
</gene>
<dbReference type="Gene3D" id="1.20.1080.10">
    <property type="entry name" value="Glycerol uptake facilitator protein"/>
    <property type="match status" value="1"/>
</dbReference>
<sequence>MSIFAKEDILKDYDLIARQIFAEFLGTFLYLSISLLAETNLGKSVVGTSLANGLLVASVIQIIGHISGGHINPAVTIGVLTCGHITAIKAILYIIAQIFGSMLGSAVAYSITDVNLRNGLGATVPYFNMRADQVFGLEFIMTFILVAVVLSVMDSRSAIGLGSGPLAIGLSVTACQSSAVMYSGSLNPVRSFGPAVVMNIWTYHWVYWVGPIFGGIAAGLIYRFIFTTRERNIID</sequence>
<evidence type="ECO:0000313" key="9">
    <source>
        <dbReference type="Proteomes" id="UP001652626"/>
    </source>
</evidence>
<dbReference type="Proteomes" id="UP001652626">
    <property type="component" value="Chromosome 15"/>
</dbReference>
<feature type="transmembrane region" description="Helical" evidence="8">
    <location>
        <begin position="20"/>
        <end position="37"/>
    </location>
</feature>
<evidence type="ECO:0000313" key="10">
    <source>
        <dbReference type="RefSeq" id="XP_026490293.1"/>
    </source>
</evidence>
<keyword evidence="9" id="KW-1185">Reference proteome</keyword>
<dbReference type="PROSITE" id="PS00221">
    <property type="entry name" value="MIP"/>
    <property type="match status" value="1"/>
</dbReference>
<feature type="transmembrane region" description="Helical" evidence="8">
    <location>
        <begin position="134"/>
        <end position="153"/>
    </location>
</feature>
<feature type="transmembrane region" description="Helical" evidence="8">
    <location>
        <begin position="90"/>
        <end position="111"/>
    </location>
</feature>
<evidence type="ECO:0000256" key="3">
    <source>
        <dbReference type="ARBA" id="ARBA00022448"/>
    </source>
</evidence>
<keyword evidence="6 8" id="KW-0472">Membrane</keyword>
<comment type="subcellular location">
    <subcellularLocation>
        <location evidence="1">Membrane</location>
        <topology evidence="1">Multi-pass membrane protein</topology>
    </subcellularLocation>
</comment>
<proteinExistence type="inferred from homology"/>
<organism evidence="9 10">
    <name type="scientific">Vanessa tameamea</name>
    <name type="common">Kamehameha butterfly</name>
    <dbReference type="NCBI Taxonomy" id="334116"/>
    <lineage>
        <taxon>Eukaryota</taxon>
        <taxon>Metazoa</taxon>
        <taxon>Ecdysozoa</taxon>
        <taxon>Arthropoda</taxon>
        <taxon>Hexapoda</taxon>
        <taxon>Insecta</taxon>
        <taxon>Pterygota</taxon>
        <taxon>Neoptera</taxon>
        <taxon>Endopterygota</taxon>
        <taxon>Lepidoptera</taxon>
        <taxon>Glossata</taxon>
        <taxon>Ditrysia</taxon>
        <taxon>Papilionoidea</taxon>
        <taxon>Nymphalidae</taxon>
        <taxon>Nymphalinae</taxon>
        <taxon>Vanessa</taxon>
    </lineage>
</organism>
<dbReference type="InterPro" id="IPR022357">
    <property type="entry name" value="MIP_CS"/>
</dbReference>
<feature type="transmembrane region" description="Helical" evidence="8">
    <location>
        <begin position="165"/>
        <end position="185"/>
    </location>
</feature>
<dbReference type="PRINTS" id="PR00783">
    <property type="entry name" value="MINTRINSICP"/>
</dbReference>
<evidence type="ECO:0000256" key="4">
    <source>
        <dbReference type="ARBA" id="ARBA00022692"/>
    </source>
</evidence>
<protein>
    <submittedName>
        <fullName evidence="10">Aquaporin AQPAe.a-like</fullName>
    </submittedName>
</protein>
<dbReference type="GeneID" id="113396534"/>
<dbReference type="InterPro" id="IPR000425">
    <property type="entry name" value="MIP"/>
</dbReference>
<evidence type="ECO:0000256" key="7">
    <source>
        <dbReference type="RuleBase" id="RU000477"/>
    </source>
</evidence>
<accession>A0A8B8HZM7</accession>
<dbReference type="GO" id="GO:0015250">
    <property type="term" value="F:water channel activity"/>
    <property type="evidence" value="ECO:0007669"/>
    <property type="project" value="TreeGrafter"/>
</dbReference>
<dbReference type="OrthoDB" id="3222at2759"/>
<feature type="transmembrane region" description="Helical" evidence="8">
    <location>
        <begin position="205"/>
        <end position="225"/>
    </location>
</feature>
<evidence type="ECO:0000256" key="1">
    <source>
        <dbReference type="ARBA" id="ARBA00004141"/>
    </source>
</evidence>
<dbReference type="PANTHER" id="PTHR19139">
    <property type="entry name" value="AQUAPORIN TRANSPORTER"/>
    <property type="match status" value="1"/>
</dbReference>
<feature type="transmembrane region" description="Helical" evidence="8">
    <location>
        <begin position="49"/>
        <end position="69"/>
    </location>
</feature>
<dbReference type="PANTHER" id="PTHR19139:SF284">
    <property type="entry name" value="AQUAPORIN"/>
    <property type="match status" value="1"/>
</dbReference>
<evidence type="ECO:0000256" key="6">
    <source>
        <dbReference type="ARBA" id="ARBA00023136"/>
    </source>
</evidence>
<dbReference type="InterPro" id="IPR023271">
    <property type="entry name" value="Aquaporin-like"/>
</dbReference>
<dbReference type="AlphaFoldDB" id="A0A8B8HZM7"/>
<evidence type="ECO:0000256" key="5">
    <source>
        <dbReference type="ARBA" id="ARBA00022989"/>
    </source>
</evidence>
<dbReference type="InterPro" id="IPR034294">
    <property type="entry name" value="Aquaporin_transptr"/>
</dbReference>
<name>A0A8B8HZM7_VANTA</name>
<evidence type="ECO:0000256" key="2">
    <source>
        <dbReference type="ARBA" id="ARBA00006175"/>
    </source>
</evidence>